<comment type="caution">
    <text evidence="1">The sequence shown here is derived from an EMBL/GenBank/DDBJ whole genome shotgun (WGS) entry which is preliminary data.</text>
</comment>
<evidence type="ECO:0000313" key="1">
    <source>
        <dbReference type="EMBL" id="KAK6358130.1"/>
    </source>
</evidence>
<dbReference type="AlphaFoldDB" id="A0AAV9V7V9"/>
<name>A0AAV9V7V9_9PEZI</name>
<dbReference type="Proteomes" id="UP001373714">
    <property type="component" value="Unassembled WGS sequence"/>
</dbReference>
<keyword evidence="2" id="KW-1185">Reference proteome</keyword>
<organism evidence="1 2">
    <name type="scientific">Orbilia blumenaviensis</name>
    <dbReference type="NCBI Taxonomy" id="1796055"/>
    <lineage>
        <taxon>Eukaryota</taxon>
        <taxon>Fungi</taxon>
        <taxon>Dikarya</taxon>
        <taxon>Ascomycota</taxon>
        <taxon>Pezizomycotina</taxon>
        <taxon>Orbiliomycetes</taxon>
        <taxon>Orbiliales</taxon>
        <taxon>Orbiliaceae</taxon>
        <taxon>Orbilia</taxon>
    </lineage>
</organism>
<sequence length="74" mass="8468">MDASILRVFGRFWIDPKFNGLVSIFLAAIHGRLKLSRVLLKICMKEVNLNGDLGNGMPSVPDRLRYEILNVLRR</sequence>
<reference evidence="1 2" key="1">
    <citation type="submission" date="2019-10" db="EMBL/GenBank/DDBJ databases">
        <authorList>
            <person name="Palmer J.M."/>
        </authorList>
    </citation>
    <scope>NUCLEOTIDE SEQUENCE [LARGE SCALE GENOMIC DNA]</scope>
    <source>
        <strain evidence="1 2">TWF730</strain>
    </source>
</reference>
<evidence type="ECO:0000313" key="2">
    <source>
        <dbReference type="Proteomes" id="UP001373714"/>
    </source>
</evidence>
<gene>
    <name evidence="1" type="ORF">TWF730_007485</name>
</gene>
<protein>
    <submittedName>
        <fullName evidence="1">Uncharacterized protein</fullName>
    </submittedName>
</protein>
<proteinExistence type="predicted"/>
<accession>A0AAV9V7V9</accession>
<dbReference type="EMBL" id="JAVHNS010000004">
    <property type="protein sequence ID" value="KAK6358130.1"/>
    <property type="molecule type" value="Genomic_DNA"/>
</dbReference>